<keyword evidence="2" id="KW-0245">EGF-like domain</keyword>
<feature type="domain" description="Cadherin" evidence="16">
    <location>
        <begin position="593"/>
        <end position="710"/>
    </location>
</feature>
<keyword evidence="9 14" id="KW-0472">Membrane</keyword>
<feature type="domain" description="Cadherin" evidence="16">
    <location>
        <begin position="1156"/>
        <end position="1268"/>
    </location>
</feature>
<comment type="caution">
    <text evidence="17">The sequence shown here is derived from an EMBL/GenBank/DDBJ whole genome shotgun (WGS) entry which is preliminary data.</text>
</comment>
<dbReference type="GO" id="GO:0005509">
    <property type="term" value="F:calcium ion binding"/>
    <property type="evidence" value="ECO:0007669"/>
    <property type="project" value="UniProtKB-UniRule"/>
</dbReference>
<dbReference type="FunFam" id="2.60.40.60:FF:000024">
    <property type="entry name" value="FAT atypical cadherin 3"/>
    <property type="match status" value="1"/>
</dbReference>
<reference evidence="17" key="2">
    <citation type="submission" date="2020-11" db="EMBL/GenBank/DDBJ databases">
        <authorList>
            <person name="McCartney M.A."/>
            <person name="Auch B."/>
            <person name="Kono T."/>
            <person name="Mallez S."/>
            <person name="Becker A."/>
            <person name="Gohl D.M."/>
            <person name="Silverstein K.A.T."/>
            <person name="Koren S."/>
            <person name="Bechman K.B."/>
            <person name="Herman A."/>
            <person name="Abrahante J.E."/>
            <person name="Garbe J."/>
        </authorList>
    </citation>
    <scope>NUCLEOTIDE SEQUENCE</scope>
    <source>
        <strain evidence="17">Duluth1</strain>
        <tissue evidence="17">Whole animal</tissue>
    </source>
</reference>
<dbReference type="SUPFAM" id="SSF49313">
    <property type="entry name" value="Cadherin-like"/>
    <property type="match status" value="14"/>
</dbReference>
<feature type="domain" description="Cadherin" evidence="16">
    <location>
        <begin position="1272"/>
        <end position="1383"/>
    </location>
</feature>
<reference evidence="17" key="1">
    <citation type="journal article" date="2019" name="bioRxiv">
        <title>The Genome of the Zebra Mussel, Dreissena polymorpha: A Resource for Invasive Species Research.</title>
        <authorList>
            <person name="McCartney M.A."/>
            <person name="Auch B."/>
            <person name="Kono T."/>
            <person name="Mallez S."/>
            <person name="Zhang Y."/>
            <person name="Obille A."/>
            <person name="Becker A."/>
            <person name="Abrahante J.E."/>
            <person name="Garbe J."/>
            <person name="Badalamenti J.P."/>
            <person name="Herman A."/>
            <person name="Mangelson H."/>
            <person name="Liachko I."/>
            <person name="Sullivan S."/>
            <person name="Sone E.D."/>
            <person name="Koren S."/>
            <person name="Silverstein K.A.T."/>
            <person name="Beckman K.B."/>
            <person name="Gohl D.M."/>
        </authorList>
    </citation>
    <scope>NUCLEOTIDE SEQUENCE</scope>
    <source>
        <strain evidence="17">Duluth1</strain>
        <tissue evidence="17">Whole animal</tissue>
    </source>
</reference>
<dbReference type="Pfam" id="PF00028">
    <property type="entry name" value="Cadherin"/>
    <property type="match status" value="10"/>
</dbReference>
<feature type="compositionally biased region" description="Polar residues" evidence="13">
    <location>
        <begin position="1840"/>
        <end position="1855"/>
    </location>
</feature>
<dbReference type="PANTHER" id="PTHR24025:SF23">
    <property type="entry name" value="NEURAL-CADHERIN"/>
    <property type="match status" value="1"/>
</dbReference>
<evidence type="ECO:0000256" key="15">
    <source>
        <dbReference type="SAM" id="SignalP"/>
    </source>
</evidence>
<evidence type="ECO:0000313" key="17">
    <source>
        <dbReference type="EMBL" id="KAH3871989.1"/>
    </source>
</evidence>
<feature type="domain" description="Cadherin" evidence="16">
    <location>
        <begin position="711"/>
        <end position="817"/>
    </location>
</feature>
<accession>A0A9D4MA46</accession>
<dbReference type="PROSITE" id="PS50268">
    <property type="entry name" value="CADHERIN_2"/>
    <property type="match status" value="13"/>
</dbReference>
<dbReference type="GO" id="GO:0005886">
    <property type="term" value="C:plasma membrane"/>
    <property type="evidence" value="ECO:0007669"/>
    <property type="project" value="InterPro"/>
</dbReference>
<sequence>MFPSLQYAEVVLLQLAVWHTVTGSESPMFVNVVSFKAVSEDTPVNTTLFTLNATDQDGPEQLLFTIPTTHPSYLIVWLNNVRGDSKTGRMVDVLLKSPLDRDFTNQQTVRLLFAVQDSSTMETANRINQGVELLILDVNDENPTFNQSRYELSVLESTTLDSSVMTLKASDPDSNPQLRYFMEPVGQAVSDMYRNSFVIEPLTGQIKVNRKLDYNVNNFYEFTLMVNDNGGNGGRNGTASLLIKIIDVQDKPPYFINLPYRVNILENATIGTKVLQVTAFDGDKGVPNTSVSYSFDSGDTSLFAINNDTGDITVKSQLDRDNPNIQQTGGVYALGVKATENNNNQPANMTTAVTLVTIKVDDVNDNSPTFPLRVYQASILENMQEGVPITFNSPAVMNVSDIDQGLNSHFALSLEMNGKLYTDFSPLPSEVYSESSVLIQVRNQSALDFELLPEITFQIIAREIGTDELRSGSATIVLKIIDMNDNSPIFDPNMKTSLSILENSTSGTELTTLYATDLDSGNNGKITYNIRGSNSVFNVNATSGRVTLTGQLNREVVDRYLLTAEAKDGGGLITFVTLNVTVLDVNDVRPSFTRDEYYVTVPEDRTEFLRGDLVVKAIDDDEPNSPNSRVHYRIKSASAGLAGKFAVDNTSGLVTMVARIDYESLPVSVAGRAGPVLVEIEAYDLGVPSLATSINITVEVEDVNDNAPTFNKTFYSASVSEMALAGTSVIQVFASDSDRTPPNNQFLYRIDSGASDKFRINFQTGEITVEVGARLDYESVPKYVLNITATDRGAVPQEGLCVVEISILDENDEAPVFIPTSVTTAVSENTLPGGEVKCLTAVDLDSNPVLVYSLLPSSVLGYDESGRAVNVTSTGAQNYFKINSTSGCIQVQSKLDRETVELVILKAIVVDTQAVSGHINQTATGTVTITVSDYNDNAPQFIPNNTYSLLISEGLNLHSEVMRFETRDLDKQQQVSYRIHMDPYGNFDITPSTGILRLKSRLDRETYPSIQLRVLAVDSGLPQLTSTAVVSVTVQDINDNSPVFLPYELQYSVREDDAPDTVICRLSATDADLGEYGRIEYKFEVSNDDGRLKINKTTGAISVASLLDREKRNSYTLYVQANDNPGTPEDQRTNQTKTIIIKVTDVNDNDPAFTNIEENTRPSVLENDSPGRVVFTVSADDLDEGVNAELQYSLSGDPESLFTLKNINRNISGIPKYFGEISVAKSLIGESGTHQLVITVTDKGTSPRSANTTLIILVNDVNLHAPVFVSPSEANATISAYESPKDETERRSIFNITARDDDKGVNKQIYFSILPEADWQTFVLERCTFEGCELKNRLPLDRETRPTYLIKIKAEDSGVPKNFSTILTLNIIVLDIDDELPEFTDDRSEPYRIQPHRIQIAEGQTQSYTNLNIAIDKDAGNNSIICYYIIGGDDIVKQKFRLEQTGRLALVSPLDREALTQPFISMVIYATPRCFQDIPEYSRPSVYPPQNYAMNRTILWVQVEVADINDNPPVFKQSVLTLGVSRDTGYKTAIANLQDLITDADATMKVEFYELRTEQYLQGTKLSTNQPFEVFKNGTVATNVFFQANMYGYFLVFVQAKENVTGGPPYLANATLRISLINDDQRLKVIIRNSPEVVRGFQVEFTQKLSNVTGYRIVVDKIQVHDTGSQEGQVNQNMTDMFIHGEDMKTNETIPAAELRRVIDSLADELYQFKYNYKVIEIVEWNETIWISSTPINDMTSSVSQAQTLEDEFKMALILVAIILTLMCVVIIVIFIISRRQYKRKLKAATALAYGSNTDLHKLELPGTNVHAYENANPIYLEKIQLEEAGEQNDDEDSLDNNAVESGSNPQKEEQNISMNLYSDNNNLNKTSQSKLRNGDSILTAAIQQHQKDKVSNGSTKPVNGHLETKRDNFEGLPTTEI</sequence>
<keyword evidence="4 15" id="KW-0732">Signal</keyword>
<feature type="compositionally biased region" description="Acidic residues" evidence="13">
    <location>
        <begin position="1830"/>
        <end position="1839"/>
    </location>
</feature>
<feature type="domain" description="Cadherin" evidence="16">
    <location>
        <begin position="371"/>
        <end position="490"/>
    </location>
</feature>
<evidence type="ECO:0000256" key="4">
    <source>
        <dbReference type="ARBA" id="ARBA00022729"/>
    </source>
</evidence>
<evidence type="ECO:0000256" key="7">
    <source>
        <dbReference type="ARBA" id="ARBA00022889"/>
    </source>
</evidence>
<proteinExistence type="predicted"/>
<keyword evidence="5" id="KW-0677">Repeat</keyword>
<comment type="subcellular location">
    <subcellularLocation>
        <location evidence="1">Membrane</location>
        <topology evidence="1">Single-pass membrane protein</topology>
    </subcellularLocation>
</comment>
<feature type="domain" description="Cadherin" evidence="16">
    <location>
        <begin position="1045"/>
        <end position="1153"/>
    </location>
</feature>
<dbReference type="InterPro" id="IPR015919">
    <property type="entry name" value="Cadherin-like_sf"/>
</dbReference>
<evidence type="ECO:0000313" key="18">
    <source>
        <dbReference type="Proteomes" id="UP000828390"/>
    </source>
</evidence>
<evidence type="ECO:0000256" key="13">
    <source>
        <dbReference type="SAM" id="MobiDB-lite"/>
    </source>
</evidence>
<feature type="domain" description="Cadherin" evidence="16">
    <location>
        <begin position="146"/>
        <end position="255"/>
    </location>
</feature>
<feature type="domain" description="Cadherin" evidence="16">
    <location>
        <begin position="38"/>
        <end position="145"/>
    </location>
</feature>
<dbReference type="InterPro" id="IPR020894">
    <property type="entry name" value="Cadherin_CS"/>
</dbReference>
<dbReference type="FunFam" id="2.60.40.60:FF:000015">
    <property type="entry name" value="FAT atypical cadherin 1"/>
    <property type="match status" value="1"/>
</dbReference>
<evidence type="ECO:0000256" key="6">
    <source>
        <dbReference type="ARBA" id="ARBA00022837"/>
    </source>
</evidence>
<keyword evidence="11" id="KW-0325">Glycoprotein</keyword>
<feature type="domain" description="Cadherin" evidence="16">
    <location>
        <begin position="943"/>
        <end position="1044"/>
    </location>
</feature>
<evidence type="ECO:0000256" key="2">
    <source>
        <dbReference type="ARBA" id="ARBA00022536"/>
    </source>
</evidence>
<dbReference type="PRINTS" id="PR00205">
    <property type="entry name" value="CADHERIN"/>
</dbReference>
<keyword evidence="7" id="KW-0130">Cell adhesion</keyword>
<evidence type="ECO:0000256" key="1">
    <source>
        <dbReference type="ARBA" id="ARBA00004167"/>
    </source>
</evidence>
<keyword evidence="3 14" id="KW-0812">Transmembrane</keyword>
<dbReference type="PROSITE" id="PS00232">
    <property type="entry name" value="CADHERIN_1"/>
    <property type="match status" value="6"/>
</dbReference>
<organism evidence="17 18">
    <name type="scientific">Dreissena polymorpha</name>
    <name type="common">Zebra mussel</name>
    <name type="synonym">Mytilus polymorpha</name>
    <dbReference type="NCBI Taxonomy" id="45954"/>
    <lineage>
        <taxon>Eukaryota</taxon>
        <taxon>Metazoa</taxon>
        <taxon>Spiralia</taxon>
        <taxon>Lophotrochozoa</taxon>
        <taxon>Mollusca</taxon>
        <taxon>Bivalvia</taxon>
        <taxon>Autobranchia</taxon>
        <taxon>Heteroconchia</taxon>
        <taxon>Euheterodonta</taxon>
        <taxon>Imparidentia</taxon>
        <taxon>Neoheterodontei</taxon>
        <taxon>Myida</taxon>
        <taxon>Dreissenoidea</taxon>
        <taxon>Dreissenidae</taxon>
        <taxon>Dreissena</taxon>
    </lineage>
</organism>
<evidence type="ECO:0000256" key="3">
    <source>
        <dbReference type="ARBA" id="ARBA00022692"/>
    </source>
</evidence>
<feature type="domain" description="Cadherin" evidence="16">
    <location>
        <begin position="1414"/>
        <end position="1515"/>
    </location>
</feature>
<keyword evidence="6 12" id="KW-0106">Calcium</keyword>
<dbReference type="GO" id="GO:0007156">
    <property type="term" value="P:homophilic cell adhesion via plasma membrane adhesion molecules"/>
    <property type="evidence" value="ECO:0007669"/>
    <property type="project" value="InterPro"/>
</dbReference>
<gene>
    <name evidence="17" type="ORF">DPMN_035204</name>
</gene>
<dbReference type="GO" id="GO:0005911">
    <property type="term" value="C:cell-cell junction"/>
    <property type="evidence" value="ECO:0007669"/>
    <property type="project" value="TreeGrafter"/>
</dbReference>
<dbReference type="CDD" id="cd11304">
    <property type="entry name" value="Cadherin_repeat"/>
    <property type="match status" value="13"/>
</dbReference>
<dbReference type="Proteomes" id="UP000828390">
    <property type="component" value="Unassembled WGS sequence"/>
</dbReference>
<keyword evidence="8 14" id="KW-1133">Transmembrane helix</keyword>
<name>A0A9D4MA46_DREPO</name>
<evidence type="ECO:0000256" key="8">
    <source>
        <dbReference type="ARBA" id="ARBA00022989"/>
    </source>
</evidence>
<evidence type="ECO:0000256" key="11">
    <source>
        <dbReference type="ARBA" id="ARBA00023180"/>
    </source>
</evidence>
<dbReference type="PANTHER" id="PTHR24025">
    <property type="entry name" value="DESMOGLEIN FAMILY MEMBER"/>
    <property type="match status" value="1"/>
</dbReference>
<feature type="region of interest" description="Disordered" evidence="13">
    <location>
        <begin position="1830"/>
        <end position="1855"/>
    </location>
</feature>
<evidence type="ECO:0000259" key="16">
    <source>
        <dbReference type="PROSITE" id="PS50268"/>
    </source>
</evidence>
<feature type="domain" description="Cadherin" evidence="16">
    <location>
        <begin position="256"/>
        <end position="370"/>
    </location>
</feature>
<dbReference type="SMART" id="SM00112">
    <property type="entry name" value="CA"/>
    <property type="match status" value="13"/>
</dbReference>
<keyword evidence="18" id="KW-1185">Reference proteome</keyword>
<evidence type="ECO:0000256" key="10">
    <source>
        <dbReference type="ARBA" id="ARBA00023157"/>
    </source>
</evidence>
<keyword evidence="10" id="KW-1015">Disulfide bond</keyword>
<dbReference type="Gene3D" id="2.60.40.60">
    <property type="entry name" value="Cadherins"/>
    <property type="match status" value="14"/>
</dbReference>
<dbReference type="InterPro" id="IPR050971">
    <property type="entry name" value="Cadherin-domain_protein"/>
</dbReference>
<dbReference type="EMBL" id="JAIWYP010000002">
    <property type="protein sequence ID" value="KAH3871989.1"/>
    <property type="molecule type" value="Genomic_DNA"/>
</dbReference>
<feature type="region of interest" description="Disordered" evidence="13">
    <location>
        <begin position="1889"/>
        <end position="1922"/>
    </location>
</feature>
<protein>
    <recommendedName>
        <fullName evidence="16">Cadherin domain-containing protein</fullName>
    </recommendedName>
</protein>
<evidence type="ECO:0000256" key="12">
    <source>
        <dbReference type="PROSITE-ProRule" id="PRU00043"/>
    </source>
</evidence>
<feature type="chain" id="PRO_5039205376" description="Cadherin domain-containing protein" evidence="15">
    <location>
        <begin position="24"/>
        <end position="1922"/>
    </location>
</feature>
<feature type="signal peptide" evidence="15">
    <location>
        <begin position="1"/>
        <end position="23"/>
    </location>
</feature>
<dbReference type="InterPro" id="IPR002126">
    <property type="entry name" value="Cadherin-like_dom"/>
</dbReference>
<dbReference type="FunFam" id="2.60.40.60:FF:000168">
    <property type="entry name" value="Cadherin-related family member 2"/>
    <property type="match status" value="1"/>
</dbReference>
<dbReference type="FunFam" id="2.60.40.60:FF:000020">
    <property type="entry name" value="Dachsous cadherin-related 1b"/>
    <property type="match status" value="2"/>
</dbReference>
<feature type="transmembrane region" description="Helical" evidence="14">
    <location>
        <begin position="1755"/>
        <end position="1777"/>
    </location>
</feature>
<evidence type="ECO:0000256" key="5">
    <source>
        <dbReference type="ARBA" id="ARBA00022737"/>
    </source>
</evidence>
<evidence type="ECO:0000256" key="14">
    <source>
        <dbReference type="SAM" id="Phobius"/>
    </source>
</evidence>
<feature type="domain" description="Cadherin" evidence="16">
    <location>
        <begin position="492"/>
        <end position="592"/>
    </location>
</feature>
<feature type="domain" description="Cadherin" evidence="16">
    <location>
        <begin position="818"/>
        <end position="941"/>
    </location>
</feature>
<evidence type="ECO:0000256" key="9">
    <source>
        <dbReference type="ARBA" id="ARBA00023136"/>
    </source>
</evidence>